<dbReference type="Proteomes" id="UP000054928">
    <property type="component" value="Unassembled WGS sequence"/>
</dbReference>
<dbReference type="InterPro" id="IPR023393">
    <property type="entry name" value="START-like_dom_sf"/>
</dbReference>
<dbReference type="OMA" id="PRNCRGC"/>
<evidence type="ECO:0000313" key="2">
    <source>
        <dbReference type="Proteomes" id="UP000054928"/>
    </source>
</evidence>
<dbReference type="AlphaFoldDB" id="A0A0P1AC32"/>
<dbReference type="InterPro" id="IPR052727">
    <property type="entry name" value="Rab4/Rab5_effector"/>
</dbReference>
<dbReference type="PANTHER" id="PTHR13510:SF44">
    <property type="entry name" value="RABENOSYN-5"/>
    <property type="match status" value="1"/>
</dbReference>
<reference evidence="2" key="1">
    <citation type="submission" date="2014-09" db="EMBL/GenBank/DDBJ databases">
        <authorList>
            <person name="Sharma Rahul"/>
            <person name="Thines Marco"/>
        </authorList>
    </citation>
    <scope>NUCLEOTIDE SEQUENCE [LARGE SCALE GENOMIC DNA]</scope>
</reference>
<protein>
    <submittedName>
        <fullName evidence="1">START-like domain</fullName>
    </submittedName>
</protein>
<dbReference type="GeneID" id="36403305"/>
<name>A0A0P1AC32_PLAHL</name>
<dbReference type="EMBL" id="CCYD01000321">
    <property type="protein sequence ID" value="CEG38162.1"/>
    <property type="molecule type" value="Genomic_DNA"/>
</dbReference>
<proteinExistence type="predicted"/>
<accession>A0A0P1AC32</accession>
<dbReference type="OrthoDB" id="60711at2759"/>
<evidence type="ECO:0000313" key="1">
    <source>
        <dbReference type="EMBL" id="CEG38162.1"/>
    </source>
</evidence>
<dbReference type="CDD" id="cd00065">
    <property type="entry name" value="FYVE_like_SF"/>
    <property type="match status" value="1"/>
</dbReference>
<dbReference type="RefSeq" id="XP_024574531.1">
    <property type="nucleotide sequence ID" value="XM_024723567.1"/>
</dbReference>
<organism evidence="1 2">
    <name type="scientific">Plasmopara halstedii</name>
    <name type="common">Downy mildew of sunflower</name>
    <dbReference type="NCBI Taxonomy" id="4781"/>
    <lineage>
        <taxon>Eukaryota</taxon>
        <taxon>Sar</taxon>
        <taxon>Stramenopiles</taxon>
        <taxon>Oomycota</taxon>
        <taxon>Peronosporomycetes</taxon>
        <taxon>Peronosporales</taxon>
        <taxon>Peronosporaceae</taxon>
        <taxon>Plasmopara</taxon>
    </lineage>
</organism>
<dbReference type="PANTHER" id="PTHR13510">
    <property type="entry name" value="FYVE-FINGER-CONTAINING RAB5 EFFECTOR PROTEIN RABENOSYN-5-RELATED"/>
    <property type="match status" value="1"/>
</dbReference>
<dbReference type="Gene3D" id="3.30.530.20">
    <property type="match status" value="1"/>
</dbReference>
<sequence>MTEAVSRPPVSNGLVSTMTFDIEEDAVITSHQRQNDVTSTRLRLYHQECKTQLDTTLRLYQERQEYAHRSCLRQNRTLVPRSSDSYLNDDWTDTRVWKLIRESCDISVYRLKTRQERTSTVQAIGTIHGSLSDVMNGLYADSTKTARVLQMLLSPRSLDTRILQVDKRCTEINPFQFSGIIWMAIKLPGLGLCRHRDFVCFKKMDVIKDEMGQEFGYLILQSIDQVNDNINFNESNHYVRGFISLVIIFHQVGDDRVAMFGSGQFDPSGRLSPLVGDNCVAEWFISMANTVESGQAKNLSQLLVRSMHENEYVATSTSRSRCGICARTLFFWDVPRNCRGCWKVCCRTCRMTKPIFCAHSHTMNTPNFSSGPCTETFCLACVCAVIPSGATMNARLLQRLAKKRKRTPTTFRPPLTTCVNIEESNVKQHETQLIDVEVSSISILSSRESEKYQQHRLSLNARPKKRAFVQIHSLYQEEKSDETLEVLEHYQMQHQDTISEVSSSIFGTSLRSFTSADLGSIETTSLQLGRYPSGHSLVTHNQSFHHRVGLPMTSRQNPVDRSNSLKFQAQSSFWLPRQSTLIKRSMELTSQLGDDYYHRLLQNYLLRTYSSQSIASSYGCKSTSLAKVPEPPISNESNVVSESQASDTRDAVSFSFQQTTSELPPDVVIYRKFK</sequence>
<keyword evidence="2" id="KW-1185">Reference proteome</keyword>